<keyword evidence="2" id="KW-1185">Reference proteome</keyword>
<name>A0A7W7CF13_9PSEU</name>
<gene>
    <name evidence="1" type="ORF">HNR67_006079</name>
</gene>
<dbReference type="RefSeq" id="WP_185005644.1">
    <property type="nucleotide sequence ID" value="NZ_BAAAUI010000017.1"/>
</dbReference>
<organism evidence="1 2">
    <name type="scientific">Crossiella cryophila</name>
    <dbReference type="NCBI Taxonomy" id="43355"/>
    <lineage>
        <taxon>Bacteria</taxon>
        <taxon>Bacillati</taxon>
        <taxon>Actinomycetota</taxon>
        <taxon>Actinomycetes</taxon>
        <taxon>Pseudonocardiales</taxon>
        <taxon>Pseudonocardiaceae</taxon>
        <taxon>Crossiella</taxon>
    </lineage>
</organism>
<evidence type="ECO:0000313" key="1">
    <source>
        <dbReference type="EMBL" id="MBB4679961.1"/>
    </source>
</evidence>
<evidence type="ECO:0000313" key="2">
    <source>
        <dbReference type="Proteomes" id="UP000533598"/>
    </source>
</evidence>
<proteinExistence type="predicted"/>
<reference evidence="1 2" key="1">
    <citation type="submission" date="2020-08" db="EMBL/GenBank/DDBJ databases">
        <title>Sequencing the genomes of 1000 actinobacteria strains.</title>
        <authorList>
            <person name="Klenk H.-P."/>
        </authorList>
    </citation>
    <scope>NUCLEOTIDE SEQUENCE [LARGE SCALE GENOMIC DNA]</scope>
    <source>
        <strain evidence="1 2">DSM 44230</strain>
    </source>
</reference>
<dbReference type="AlphaFoldDB" id="A0A7W7CF13"/>
<comment type="caution">
    <text evidence="1">The sequence shown here is derived from an EMBL/GenBank/DDBJ whole genome shotgun (WGS) entry which is preliminary data.</text>
</comment>
<dbReference type="Proteomes" id="UP000533598">
    <property type="component" value="Unassembled WGS sequence"/>
</dbReference>
<accession>A0A7W7CF13</accession>
<protein>
    <submittedName>
        <fullName evidence="1">Uncharacterized protein</fullName>
    </submittedName>
</protein>
<sequence>MRGPRDCTTTGLALALVAVCALVLLPESRRPAEAAVPALTAAWPEARISTSGGNLADGAIYTPLLYLDPATSVGLARSPDADGLKLVLRPESGPPHTIRELPAAGSPEIVGLTGTAGELVWAETSATDPGVGSLWRSGPRGEQPRQLTDRLGALLDSDSQHDLVVHNGQVSWATISPHSTEIRSVPLTGGPVGTITLPGRYALHSWPWVVNAAIEQPGPTDLIDLDTRHTVRVPAEGAELLACTPAWCRIQVLRQGGTARLEMKRPDGRDRHRIGQYRPAITDVTLLDRFVPLRADTGAGDELALHDLHSRRLAVLAADPGTVQARGHLLWWSTGDNAELTWHALDLRSVK</sequence>
<dbReference type="EMBL" id="JACHMH010000001">
    <property type="protein sequence ID" value="MBB4679961.1"/>
    <property type="molecule type" value="Genomic_DNA"/>
</dbReference>